<keyword evidence="10" id="KW-0238">DNA-binding</keyword>
<dbReference type="GO" id="GO:0005634">
    <property type="term" value="C:nucleus"/>
    <property type="evidence" value="ECO:0007669"/>
    <property type="project" value="UniProtKB-ARBA"/>
</dbReference>
<dbReference type="Gene3D" id="1.10.340.70">
    <property type="match status" value="1"/>
</dbReference>
<comment type="caution">
    <text evidence="13">The sequence shown here is derived from an EMBL/GenBank/DDBJ whole genome shotgun (WGS) entry which is preliminary data.</text>
</comment>
<keyword evidence="2" id="KW-0479">Metal-binding</keyword>
<dbReference type="GO" id="GO:0003964">
    <property type="term" value="F:RNA-directed DNA polymerase activity"/>
    <property type="evidence" value="ECO:0007669"/>
    <property type="project" value="UniProtKB-KW"/>
</dbReference>
<name>A0A9Q3D706_9BASI</name>
<dbReference type="GO" id="GO:0046872">
    <property type="term" value="F:metal ion binding"/>
    <property type="evidence" value="ECO:0007669"/>
    <property type="project" value="UniProtKB-KW"/>
</dbReference>
<keyword evidence="1" id="KW-0645">Protease</keyword>
<keyword evidence="11" id="KW-0233">DNA recombination</keyword>
<accession>A0A9Q3D706</accession>
<keyword evidence="5" id="KW-0460">Magnesium</keyword>
<keyword evidence="9" id="KW-0808">Transferase</keyword>
<feature type="domain" description="Integrase catalytic" evidence="12">
    <location>
        <begin position="76"/>
        <end position="249"/>
    </location>
</feature>
<dbReference type="PROSITE" id="PS50994">
    <property type="entry name" value="INTEGRASE"/>
    <property type="match status" value="1"/>
</dbReference>
<dbReference type="InterPro" id="IPR036397">
    <property type="entry name" value="RNaseH_sf"/>
</dbReference>
<dbReference type="InterPro" id="IPR001584">
    <property type="entry name" value="Integrase_cat-core"/>
</dbReference>
<dbReference type="InterPro" id="IPR050951">
    <property type="entry name" value="Retrovirus_Pol_polyprotein"/>
</dbReference>
<evidence type="ECO:0000256" key="10">
    <source>
        <dbReference type="ARBA" id="ARBA00023125"/>
    </source>
</evidence>
<organism evidence="13 14">
    <name type="scientific">Austropuccinia psidii MF-1</name>
    <dbReference type="NCBI Taxonomy" id="1389203"/>
    <lineage>
        <taxon>Eukaryota</taxon>
        <taxon>Fungi</taxon>
        <taxon>Dikarya</taxon>
        <taxon>Basidiomycota</taxon>
        <taxon>Pucciniomycotina</taxon>
        <taxon>Pucciniomycetes</taxon>
        <taxon>Pucciniales</taxon>
        <taxon>Sphaerophragmiaceae</taxon>
        <taxon>Austropuccinia</taxon>
    </lineage>
</organism>
<dbReference type="GO" id="GO:0015074">
    <property type="term" value="P:DNA integration"/>
    <property type="evidence" value="ECO:0007669"/>
    <property type="project" value="UniProtKB-KW"/>
</dbReference>
<evidence type="ECO:0000256" key="4">
    <source>
        <dbReference type="ARBA" id="ARBA00022801"/>
    </source>
</evidence>
<gene>
    <name evidence="13" type="ORF">O181_036233</name>
</gene>
<evidence type="ECO:0000256" key="9">
    <source>
        <dbReference type="ARBA" id="ARBA00022932"/>
    </source>
</evidence>
<dbReference type="PANTHER" id="PTHR37984:SF5">
    <property type="entry name" value="PROTEIN NYNRIN-LIKE"/>
    <property type="match status" value="1"/>
</dbReference>
<dbReference type="OrthoDB" id="3268967at2759"/>
<proteinExistence type="predicted"/>
<keyword evidence="9" id="KW-0548">Nucleotidyltransferase</keyword>
<dbReference type="GO" id="GO:0003887">
    <property type="term" value="F:DNA-directed DNA polymerase activity"/>
    <property type="evidence" value="ECO:0007669"/>
    <property type="project" value="UniProtKB-KW"/>
</dbReference>
<reference evidence="13" key="1">
    <citation type="submission" date="2021-03" db="EMBL/GenBank/DDBJ databases">
        <title>Draft genome sequence of rust myrtle Austropuccinia psidii MF-1, a brazilian biotype.</title>
        <authorList>
            <person name="Quecine M.C."/>
            <person name="Pachon D.M.R."/>
            <person name="Bonatelli M.L."/>
            <person name="Correr F.H."/>
            <person name="Franceschini L.M."/>
            <person name="Leite T.F."/>
            <person name="Margarido G.R.A."/>
            <person name="Almeida C.A."/>
            <person name="Ferrarezi J.A."/>
            <person name="Labate C.A."/>
        </authorList>
    </citation>
    <scope>NUCLEOTIDE SEQUENCE</scope>
    <source>
        <strain evidence="13">MF-1</strain>
    </source>
</reference>
<keyword evidence="7" id="KW-0229">DNA integration</keyword>
<dbReference type="PANTHER" id="PTHR37984">
    <property type="entry name" value="PROTEIN CBG26694"/>
    <property type="match status" value="1"/>
</dbReference>
<keyword evidence="6" id="KW-0694">RNA-binding</keyword>
<keyword evidence="3" id="KW-0064">Aspartyl protease</keyword>
<evidence type="ECO:0000313" key="13">
    <source>
        <dbReference type="EMBL" id="MBW0496518.1"/>
    </source>
</evidence>
<dbReference type="Proteomes" id="UP000765509">
    <property type="component" value="Unassembled WGS sequence"/>
</dbReference>
<protein>
    <recommendedName>
        <fullName evidence="12">Integrase catalytic domain-containing protein</fullName>
    </recommendedName>
</protein>
<dbReference type="Pfam" id="PF17921">
    <property type="entry name" value="Integrase_H2C2"/>
    <property type="match status" value="1"/>
</dbReference>
<dbReference type="Gene3D" id="3.30.420.10">
    <property type="entry name" value="Ribonuclease H-like superfamily/Ribonuclease H"/>
    <property type="match status" value="1"/>
</dbReference>
<evidence type="ECO:0000259" key="12">
    <source>
        <dbReference type="PROSITE" id="PS50994"/>
    </source>
</evidence>
<dbReference type="Pfam" id="PF24626">
    <property type="entry name" value="SH3_Tf2-1"/>
    <property type="match status" value="1"/>
</dbReference>
<dbReference type="InterPro" id="IPR041588">
    <property type="entry name" value="Integrase_H2C2"/>
</dbReference>
<evidence type="ECO:0000256" key="7">
    <source>
        <dbReference type="ARBA" id="ARBA00022908"/>
    </source>
</evidence>
<evidence type="ECO:0000256" key="3">
    <source>
        <dbReference type="ARBA" id="ARBA00022750"/>
    </source>
</evidence>
<dbReference type="InterPro" id="IPR056924">
    <property type="entry name" value="SH3_Tf2-1"/>
</dbReference>
<evidence type="ECO:0000256" key="1">
    <source>
        <dbReference type="ARBA" id="ARBA00022670"/>
    </source>
</evidence>
<dbReference type="GO" id="GO:0003723">
    <property type="term" value="F:RNA binding"/>
    <property type="evidence" value="ECO:0007669"/>
    <property type="project" value="UniProtKB-KW"/>
</dbReference>
<keyword evidence="4" id="KW-0378">Hydrolase</keyword>
<evidence type="ECO:0000313" key="14">
    <source>
        <dbReference type="Proteomes" id="UP000765509"/>
    </source>
</evidence>
<dbReference type="InterPro" id="IPR012337">
    <property type="entry name" value="RNaseH-like_sf"/>
</dbReference>
<sequence>MTLFSRLLINTILHEFPDIIYSEHLSEDRTLEKVKNCARWPYWRKETIEYCHTCDRCHKANRSTGKKFGLMIHIEEPESPWEVFRMDWATALPSSGDRSYNSCLVILDRYSKPPIFLPCHKDDTAMDTALLLWNRFISHTGFFKNIIGDRDPNFTSALWTNLNRLFGTKYYSTQHTTLKVMGPRKPNNSYVGPFFIVSLHGKNAVQVELSGELENKHPTFPVSLIKPYQPSDKESFPLRNPTSLTVPQVEQSEDKKIKKFIKERRLRGKNKREYLFRYRNPVHEDEWVAKSEIFDSDKLWRRFRHERRTQA</sequence>
<evidence type="ECO:0000256" key="11">
    <source>
        <dbReference type="ARBA" id="ARBA00023172"/>
    </source>
</evidence>
<dbReference type="SUPFAM" id="SSF53098">
    <property type="entry name" value="Ribonuclease H-like"/>
    <property type="match status" value="1"/>
</dbReference>
<dbReference type="AlphaFoldDB" id="A0A9Q3D706"/>
<evidence type="ECO:0000256" key="5">
    <source>
        <dbReference type="ARBA" id="ARBA00022842"/>
    </source>
</evidence>
<evidence type="ECO:0000256" key="2">
    <source>
        <dbReference type="ARBA" id="ARBA00022723"/>
    </source>
</evidence>
<dbReference type="GO" id="GO:0003677">
    <property type="term" value="F:DNA binding"/>
    <property type="evidence" value="ECO:0007669"/>
    <property type="project" value="UniProtKB-KW"/>
</dbReference>
<dbReference type="GO" id="GO:0006508">
    <property type="term" value="P:proteolysis"/>
    <property type="evidence" value="ECO:0007669"/>
    <property type="project" value="UniProtKB-KW"/>
</dbReference>
<keyword evidence="9" id="KW-0239">DNA-directed DNA polymerase</keyword>
<keyword evidence="8" id="KW-0695">RNA-directed DNA polymerase</keyword>
<dbReference type="GO" id="GO:0006310">
    <property type="term" value="P:DNA recombination"/>
    <property type="evidence" value="ECO:0007669"/>
    <property type="project" value="UniProtKB-KW"/>
</dbReference>
<evidence type="ECO:0000256" key="8">
    <source>
        <dbReference type="ARBA" id="ARBA00022918"/>
    </source>
</evidence>
<dbReference type="EMBL" id="AVOT02013668">
    <property type="protein sequence ID" value="MBW0496518.1"/>
    <property type="molecule type" value="Genomic_DNA"/>
</dbReference>
<evidence type="ECO:0000256" key="6">
    <source>
        <dbReference type="ARBA" id="ARBA00022884"/>
    </source>
</evidence>
<keyword evidence="14" id="KW-1185">Reference proteome</keyword>
<dbReference type="GO" id="GO:0004190">
    <property type="term" value="F:aspartic-type endopeptidase activity"/>
    <property type="evidence" value="ECO:0007669"/>
    <property type="project" value="UniProtKB-KW"/>
</dbReference>